<accession>A0A6J6QY80</accession>
<protein>
    <submittedName>
        <fullName evidence="4">Unannotated protein</fullName>
    </submittedName>
</protein>
<dbReference type="GO" id="GO:0004413">
    <property type="term" value="F:homoserine kinase activity"/>
    <property type="evidence" value="ECO:0007669"/>
    <property type="project" value="TreeGrafter"/>
</dbReference>
<dbReference type="AlphaFoldDB" id="A0A6J6QY80"/>
<dbReference type="EMBL" id="CAFBME010000021">
    <property type="protein sequence ID" value="CAB4891150.1"/>
    <property type="molecule type" value="Genomic_DNA"/>
</dbReference>
<evidence type="ECO:0000313" key="5">
    <source>
        <dbReference type="EMBL" id="CAB4891150.1"/>
    </source>
</evidence>
<dbReference type="EMBL" id="CAEZUD010000009">
    <property type="protein sequence ID" value="CAB4585668.1"/>
    <property type="molecule type" value="Genomic_DNA"/>
</dbReference>
<feature type="domain" description="Aminoglycoside phosphotransferase" evidence="2">
    <location>
        <begin position="49"/>
        <end position="272"/>
    </location>
</feature>
<dbReference type="Pfam" id="PF01636">
    <property type="entry name" value="APH"/>
    <property type="match status" value="1"/>
</dbReference>
<dbReference type="InterPro" id="IPR011009">
    <property type="entry name" value="Kinase-like_dom_sf"/>
</dbReference>
<evidence type="ECO:0000313" key="3">
    <source>
        <dbReference type="EMBL" id="CAB4585668.1"/>
    </source>
</evidence>
<dbReference type="GO" id="GO:0009088">
    <property type="term" value="P:threonine biosynthetic process"/>
    <property type="evidence" value="ECO:0007669"/>
    <property type="project" value="TreeGrafter"/>
</dbReference>
<dbReference type="InterPro" id="IPR050249">
    <property type="entry name" value="Pseudomonas-type_ThrB"/>
</dbReference>
<evidence type="ECO:0000313" key="4">
    <source>
        <dbReference type="EMBL" id="CAB4715839.1"/>
    </source>
</evidence>
<reference evidence="4" key="1">
    <citation type="submission" date="2020-05" db="EMBL/GenBank/DDBJ databases">
        <authorList>
            <person name="Chiriac C."/>
            <person name="Salcher M."/>
            <person name="Ghai R."/>
            <person name="Kavagutti S V."/>
        </authorList>
    </citation>
    <scope>NUCLEOTIDE SEQUENCE</scope>
</reference>
<evidence type="ECO:0000313" key="6">
    <source>
        <dbReference type="EMBL" id="CAB5005614.1"/>
    </source>
</evidence>
<gene>
    <name evidence="3" type="ORF">UFOPK1778_00317</name>
    <name evidence="4" type="ORF">UFOPK2689_00208</name>
    <name evidence="5" type="ORF">UFOPK3555_00356</name>
    <name evidence="6" type="ORF">UFOPK4095_00172</name>
</gene>
<evidence type="ECO:0000259" key="2">
    <source>
        <dbReference type="Pfam" id="PF01636"/>
    </source>
</evidence>
<dbReference type="SUPFAM" id="SSF56112">
    <property type="entry name" value="Protein kinase-like (PK-like)"/>
    <property type="match status" value="1"/>
</dbReference>
<dbReference type="InterPro" id="IPR002575">
    <property type="entry name" value="Aminoglycoside_PTrfase"/>
</dbReference>
<evidence type="ECO:0000256" key="1">
    <source>
        <dbReference type="ARBA" id="ARBA00038240"/>
    </source>
</evidence>
<sequence length="336" mass="37968">MSGLYDIGVSFFQLPAEEQIADLTAFAPHILESYGLRDCVVESINYEYNATFRITTPTGEKYALRININSPRTPENTRAEIFWVQRLLELNIVNLARPIPNQSGEFLTRINHAPSGRTLTALLYSWLEGEELGDEPSLEQVKAIGAAMAAMHAASENFLLPAGASLPTFDDPMWGVEDLLLGAKSVLDPQSKTVIAAAFALINKRIEALYRESAPQIIHADLHGWNMMWHEGELAIFDFDDCGFGLPIQDLATAIYYLDTPEQDQAMLDGYLTVRPLPQYTEFEMKSLLLHRRFMLLNYLYETENQEHQEMIPDYQLETVRRAQVYLAEASQADIS</sequence>
<dbReference type="PANTHER" id="PTHR21064">
    <property type="entry name" value="AMINOGLYCOSIDE PHOSPHOTRANSFERASE DOMAIN-CONTAINING PROTEIN-RELATED"/>
    <property type="match status" value="1"/>
</dbReference>
<proteinExistence type="inferred from homology"/>
<comment type="similarity">
    <text evidence="1">Belongs to the pseudomonas-type ThrB family.</text>
</comment>
<dbReference type="PANTHER" id="PTHR21064:SF6">
    <property type="entry name" value="AMINOGLYCOSIDE PHOSPHOTRANSFERASE DOMAIN-CONTAINING PROTEIN"/>
    <property type="match status" value="1"/>
</dbReference>
<dbReference type="EMBL" id="CAEZYL010000005">
    <property type="protein sequence ID" value="CAB4715839.1"/>
    <property type="molecule type" value="Genomic_DNA"/>
</dbReference>
<name>A0A6J6QY80_9ZZZZ</name>
<dbReference type="Gene3D" id="3.90.1200.10">
    <property type="match status" value="1"/>
</dbReference>
<organism evidence="4">
    <name type="scientific">freshwater metagenome</name>
    <dbReference type="NCBI Taxonomy" id="449393"/>
    <lineage>
        <taxon>unclassified sequences</taxon>
        <taxon>metagenomes</taxon>
        <taxon>ecological metagenomes</taxon>
    </lineage>
</organism>
<dbReference type="EMBL" id="CAFBPI010000006">
    <property type="protein sequence ID" value="CAB5005614.1"/>
    <property type="molecule type" value="Genomic_DNA"/>
</dbReference>